<dbReference type="GO" id="GO:0004888">
    <property type="term" value="F:transmembrane signaling receptor activity"/>
    <property type="evidence" value="ECO:0007669"/>
    <property type="project" value="TreeGrafter"/>
</dbReference>
<dbReference type="Proteomes" id="UP001108240">
    <property type="component" value="Unplaced"/>
</dbReference>
<dbReference type="InterPro" id="IPR050488">
    <property type="entry name" value="Ig_Fc_receptor"/>
</dbReference>
<dbReference type="CDD" id="cd00096">
    <property type="entry name" value="Ig"/>
    <property type="match status" value="2"/>
</dbReference>
<proteinExistence type="predicted"/>
<dbReference type="AlphaFoldDB" id="A0A9J7Y0Y1"/>
<evidence type="ECO:0000313" key="7">
    <source>
        <dbReference type="Ensembl" id="ENSCCRP00000111360.1"/>
    </source>
</evidence>
<dbReference type="GO" id="GO:0009897">
    <property type="term" value="C:external side of plasma membrane"/>
    <property type="evidence" value="ECO:0007669"/>
    <property type="project" value="TreeGrafter"/>
</dbReference>
<dbReference type="InterPro" id="IPR036179">
    <property type="entry name" value="Ig-like_dom_sf"/>
</dbReference>
<dbReference type="Pfam" id="PF13895">
    <property type="entry name" value="Ig_2"/>
    <property type="match status" value="3"/>
</dbReference>
<dbReference type="Ensembl" id="ENSCCRT00000178295.1">
    <property type="protein sequence ID" value="ENSCCRP00000111360.1"/>
    <property type="gene ID" value="ENSCCRG00000061125.1"/>
</dbReference>
<evidence type="ECO:0000259" key="6">
    <source>
        <dbReference type="PROSITE" id="PS50835"/>
    </source>
</evidence>
<name>A0A9J7Y0Y1_CYPCA</name>
<feature type="signal peptide" evidence="5">
    <location>
        <begin position="1"/>
        <end position="21"/>
    </location>
</feature>
<protein>
    <recommendedName>
        <fullName evidence="6">Ig-like domain-containing protein</fullName>
    </recommendedName>
</protein>
<dbReference type="GO" id="GO:0007166">
    <property type="term" value="P:cell surface receptor signaling pathway"/>
    <property type="evidence" value="ECO:0007669"/>
    <property type="project" value="TreeGrafter"/>
</dbReference>
<feature type="chain" id="PRO_5039929321" description="Ig-like domain-containing protein" evidence="5">
    <location>
        <begin position="22"/>
        <end position="1240"/>
    </location>
</feature>
<keyword evidence="8" id="KW-1185">Reference proteome</keyword>
<dbReference type="InterPro" id="IPR013783">
    <property type="entry name" value="Ig-like_fold"/>
</dbReference>
<accession>A0A9J7Y0Y1</accession>
<sequence length="1240" mass="139537">MGSSALPLMLLLMSFIHAGLTQDKPKPALTVKPQSSVFTGDRVTLSCDVGQLTGWTILWRKDSNPESTGDETKKIESVSVSDGGNYWCRAQQGNYYSEFSTAVTITVKVRPKPVVDVDPERRVFRGETVTLTCHIQQTGVWQYSWYKDHKQDYIIGRDQNYKISSVDPSHSGVYSCRGTQTQAPTHTQMSDGDTLTVSDKPKPALTVNPQSSVFTGDRVTLSCDVGQLTGWTILWSKDSNPESTGDETKTLESVSVSDEGEYRCRAQRGNYYSEFSNTVKIIVKVRPKPVVDVDPDRRVFRGETVTLTCHIQQTGVWQYSWYKDHKQDYIIGRDQNYKISSVDWSHSGVYSCRGTQTQAPTHTQMSDGDTLTVSDLPRSSLTVTPDSPVFTGETVTLKCVIRSHSDWRYEWYKDSVMLQTSDRYTVNRDTLTIRGVITSDQGQYWCRGQRDERPNSSQSSSVSLSVKDLPRSTLTVTPDSPVFTGERVNLKCVIESHSNWRRRNYQTYGWRSDWTYYQTPEWRYEWYKDSVMLQSSDRYTVNRNTLTIRGVITSDQGQYWCRGQRDERPSSSQESNQINLIINDLKPKPELTSDPAGAALTGNTVTLSCHMNPATGWDFYWYKHTLNSETKTQTNSYRVKIDSVSDGGQYWCRAGRGKPVYYTQYSDALWVNVTVSPKAVVTVRPDERVFRGETVALRCDIKWGGDTEWTYRWETEGTNYQHNSVSTQELNISSVKDFHSGKYSCRGQMGTQHSQRSDAVTLNVSAEAQAAVRVSPQPWLTEGDSVTLICEVTGSSTGWTFSWFRDDDRLSDSSRGAGGSYTLSPAALQHTGVYTCRAERGRPAYYTKNSSTQTLWITGQWSQVSLVVSPSRSQHFSSDSLSLSCEDQRNSAGWTVRRYTDRNTEDCSKQTGSTCRIVSLSTSDSGVYWCQSESGEKRHPLNITVHDGDVILESSVDPVIEGDTLTLHCLHRSTNSSILRADFYKDGSLVQNQTTGEMSITTVSKSHEGFYYCKTERGESLHSWISVRASSSLLVTAVVVGSSVCLLIFISLLLLWRYKKNKDQQRNINQTSVPNQSAESQPENSPLQSADSDQICDVVTEVNKRDKDGPLADVTYSEVTFKKNKKKMDKDDSMAEPNNVTYSEVRKKGKKPKSKDINTAGPTDLVYAQIDFQDKTKTKGKGAGLRDFLIEMKSKDKQRGKSSESGDTLYSELKHNTDRGADAGDATYAQPMRKKNKTRP</sequence>
<feature type="domain" description="Ig-like" evidence="6">
    <location>
        <begin position="111"/>
        <end position="196"/>
    </location>
</feature>
<feature type="region of interest" description="Disordered" evidence="3">
    <location>
        <begin position="167"/>
        <end position="194"/>
    </location>
</feature>
<feature type="transmembrane region" description="Helical" evidence="4">
    <location>
        <begin position="1033"/>
        <end position="1056"/>
    </location>
</feature>
<dbReference type="InterPro" id="IPR003599">
    <property type="entry name" value="Ig_sub"/>
</dbReference>
<evidence type="ECO:0000256" key="2">
    <source>
        <dbReference type="ARBA" id="ARBA00023157"/>
    </source>
</evidence>
<keyword evidence="2" id="KW-1015">Disulfide bond</keyword>
<reference evidence="7" key="1">
    <citation type="submission" date="2025-08" db="UniProtKB">
        <authorList>
            <consortium name="Ensembl"/>
        </authorList>
    </citation>
    <scope>IDENTIFICATION</scope>
</reference>
<evidence type="ECO:0000256" key="4">
    <source>
        <dbReference type="SAM" id="Phobius"/>
    </source>
</evidence>
<keyword evidence="4" id="KW-0812">Transmembrane</keyword>
<feature type="domain" description="Ig-like" evidence="6">
    <location>
        <begin position="940"/>
        <end position="1026"/>
    </location>
</feature>
<feature type="region of interest" description="Disordered" evidence="3">
    <location>
        <begin position="1192"/>
        <end position="1240"/>
    </location>
</feature>
<feature type="domain" description="Ig-like" evidence="6">
    <location>
        <begin position="201"/>
        <end position="280"/>
    </location>
</feature>
<dbReference type="PROSITE" id="PS50835">
    <property type="entry name" value="IG_LIKE"/>
    <property type="match status" value="10"/>
</dbReference>
<reference evidence="7" key="2">
    <citation type="submission" date="2025-09" db="UniProtKB">
        <authorList>
            <consortium name="Ensembl"/>
        </authorList>
    </citation>
    <scope>IDENTIFICATION</scope>
</reference>
<keyword evidence="4" id="KW-1133">Transmembrane helix</keyword>
<dbReference type="InterPro" id="IPR007110">
    <property type="entry name" value="Ig-like_dom"/>
</dbReference>
<evidence type="ECO:0000256" key="5">
    <source>
        <dbReference type="SAM" id="SignalP"/>
    </source>
</evidence>
<keyword evidence="1 5" id="KW-0732">Signal</keyword>
<feature type="compositionally biased region" description="Polar residues" evidence="3">
    <location>
        <begin position="177"/>
        <end position="194"/>
    </location>
</feature>
<dbReference type="SUPFAM" id="SSF48726">
    <property type="entry name" value="Immunoglobulin"/>
    <property type="match status" value="11"/>
</dbReference>
<feature type="compositionally biased region" description="Basic and acidic residues" evidence="3">
    <location>
        <begin position="1212"/>
        <end position="1222"/>
    </location>
</feature>
<evidence type="ECO:0000256" key="3">
    <source>
        <dbReference type="SAM" id="MobiDB-lite"/>
    </source>
</evidence>
<feature type="region of interest" description="Disordered" evidence="3">
    <location>
        <begin position="1123"/>
        <end position="1157"/>
    </location>
</feature>
<dbReference type="SMART" id="SM00408">
    <property type="entry name" value="IGc2"/>
    <property type="match status" value="11"/>
</dbReference>
<dbReference type="OMA" id="IYTEINM"/>
<feature type="region of interest" description="Disordered" evidence="3">
    <location>
        <begin position="1070"/>
        <end position="1092"/>
    </location>
</feature>
<feature type="domain" description="Ig-like" evidence="6">
    <location>
        <begin position="25"/>
        <end position="104"/>
    </location>
</feature>
<dbReference type="PANTHER" id="PTHR11481">
    <property type="entry name" value="IMMUNOGLOBULIN FC RECEPTOR"/>
    <property type="match status" value="1"/>
</dbReference>
<dbReference type="Gene3D" id="2.60.40.10">
    <property type="entry name" value="Immunoglobulins"/>
    <property type="match status" value="11"/>
</dbReference>
<dbReference type="GO" id="GO:0006955">
    <property type="term" value="P:immune response"/>
    <property type="evidence" value="ECO:0007669"/>
    <property type="project" value="TreeGrafter"/>
</dbReference>
<feature type="domain" description="Ig-like" evidence="6">
    <location>
        <begin position="377"/>
        <end position="463"/>
    </location>
</feature>
<dbReference type="GeneTree" id="ENSGT00940000162700"/>
<feature type="domain" description="Ig-like" evidence="6">
    <location>
        <begin position="589"/>
        <end position="654"/>
    </location>
</feature>
<feature type="compositionally biased region" description="Basic and acidic residues" evidence="3">
    <location>
        <begin position="1192"/>
        <end position="1204"/>
    </location>
</feature>
<keyword evidence="4" id="KW-0472">Membrane</keyword>
<feature type="domain" description="Ig-like" evidence="6">
    <location>
        <begin position="677"/>
        <end position="761"/>
    </location>
</feature>
<feature type="domain" description="Ig-like" evidence="6">
    <location>
        <begin position="287"/>
        <end position="372"/>
    </location>
</feature>
<dbReference type="PANTHER" id="PTHR11481:SF64">
    <property type="entry name" value="FC RECEPTOR-LIKE PROTEIN 4"/>
    <property type="match status" value="1"/>
</dbReference>
<dbReference type="SMART" id="SM00409">
    <property type="entry name" value="IG"/>
    <property type="match status" value="11"/>
</dbReference>
<organism evidence="7 8">
    <name type="scientific">Cyprinus carpio carpio</name>
    <dbReference type="NCBI Taxonomy" id="630221"/>
    <lineage>
        <taxon>Eukaryota</taxon>
        <taxon>Metazoa</taxon>
        <taxon>Chordata</taxon>
        <taxon>Craniata</taxon>
        <taxon>Vertebrata</taxon>
        <taxon>Euteleostomi</taxon>
        <taxon>Actinopterygii</taxon>
        <taxon>Neopterygii</taxon>
        <taxon>Teleostei</taxon>
        <taxon>Ostariophysi</taxon>
        <taxon>Cypriniformes</taxon>
        <taxon>Cyprinidae</taxon>
        <taxon>Cyprininae</taxon>
        <taxon>Cyprinus</taxon>
    </lineage>
</organism>
<dbReference type="InterPro" id="IPR003598">
    <property type="entry name" value="Ig_sub2"/>
</dbReference>
<evidence type="ECO:0000256" key="1">
    <source>
        <dbReference type="ARBA" id="ARBA00022729"/>
    </source>
</evidence>
<dbReference type="Pfam" id="PF13927">
    <property type="entry name" value="Ig_3"/>
    <property type="match status" value="4"/>
</dbReference>
<feature type="domain" description="Ig-like" evidence="6">
    <location>
        <begin position="470"/>
        <end position="579"/>
    </location>
</feature>
<evidence type="ECO:0000313" key="8">
    <source>
        <dbReference type="Proteomes" id="UP001108240"/>
    </source>
</evidence>
<feature type="domain" description="Ig-like" evidence="6">
    <location>
        <begin position="782"/>
        <end position="852"/>
    </location>
</feature>